<dbReference type="AlphaFoldDB" id="G7VD69"/>
<dbReference type="PANTHER" id="PTHR43471">
    <property type="entry name" value="ABC TRANSPORTER PERMEASE"/>
    <property type="match status" value="1"/>
</dbReference>
<evidence type="ECO:0000256" key="4">
    <source>
        <dbReference type="ARBA" id="ARBA00023136"/>
    </source>
</evidence>
<feature type="transmembrane region" description="Helical" evidence="5">
    <location>
        <begin position="276"/>
        <end position="299"/>
    </location>
</feature>
<dbReference type="EMBL" id="CP003098">
    <property type="protein sequence ID" value="AET33948.1"/>
    <property type="molecule type" value="Genomic_DNA"/>
</dbReference>
<dbReference type="HOGENOM" id="CLU_728855_0_0_2"/>
<gene>
    <name evidence="7" type="ORF">P186_2564</name>
</gene>
<keyword evidence="8" id="KW-1185">Reference proteome</keyword>
<feature type="transmembrane region" description="Helical" evidence="5">
    <location>
        <begin position="170"/>
        <end position="201"/>
    </location>
</feature>
<accession>G7VD69</accession>
<comment type="subcellular location">
    <subcellularLocation>
        <location evidence="1">Membrane</location>
        <topology evidence="1">Multi-pass membrane protein</topology>
    </subcellularLocation>
</comment>
<keyword evidence="2 5" id="KW-0812">Transmembrane</keyword>
<dbReference type="InterPro" id="IPR013525">
    <property type="entry name" value="ABC2_TM"/>
</dbReference>
<feature type="domain" description="ABC-2 type transporter transmembrane" evidence="6">
    <location>
        <begin position="31"/>
        <end position="355"/>
    </location>
</feature>
<dbReference type="Pfam" id="PF12698">
    <property type="entry name" value="ABC2_membrane_3"/>
    <property type="match status" value="1"/>
</dbReference>
<evidence type="ECO:0000313" key="8">
    <source>
        <dbReference type="Proteomes" id="UP000005867"/>
    </source>
</evidence>
<name>G7VD69_9CREN</name>
<feature type="transmembrane region" description="Helical" evidence="5">
    <location>
        <begin position="311"/>
        <end position="331"/>
    </location>
</feature>
<feature type="transmembrane region" description="Helical" evidence="5">
    <location>
        <begin position="231"/>
        <end position="256"/>
    </location>
</feature>
<proteinExistence type="predicted"/>
<feature type="transmembrane region" description="Helical" evidence="5">
    <location>
        <begin position="31"/>
        <end position="53"/>
    </location>
</feature>
<protein>
    <submittedName>
        <fullName evidence="7">Putative ABC-2 type transport system permease protein</fullName>
    </submittedName>
</protein>
<feature type="transmembrane region" description="Helical" evidence="5">
    <location>
        <begin position="365"/>
        <end position="386"/>
    </location>
</feature>
<organism evidence="7 8">
    <name type="scientific">Pyrobaculum ferrireducens</name>
    <dbReference type="NCBI Taxonomy" id="1104324"/>
    <lineage>
        <taxon>Archaea</taxon>
        <taxon>Thermoproteota</taxon>
        <taxon>Thermoprotei</taxon>
        <taxon>Thermoproteales</taxon>
        <taxon>Thermoproteaceae</taxon>
        <taxon>Pyrobaculum</taxon>
    </lineage>
</organism>
<evidence type="ECO:0000256" key="3">
    <source>
        <dbReference type="ARBA" id="ARBA00022989"/>
    </source>
</evidence>
<keyword evidence="4 5" id="KW-0472">Membrane</keyword>
<sequence length="391" mass="41599">MYICLGGVGFVGAFAALVLKDLGEVLSSRYFLASLVGGFAVLIAMGYAMGAVVKTAQATTQKLAVVVNGTTPLGERYAEILRAMGGEIYHSFSPDLLDRYGYVVVIPGNFSLPARLPVYIRYRGLMALAPPNVLQNAAAKLAEEVGVPPRLMEPRLYVYMGRRVLTDRDVGAVFGLFLMSWIFMFIVPLIIASTAAVSIGMEKEKRTFELILSTPVTPTALITAKFLSTLLLAIVQFGVMTAGLFIYMANIAAAAAASPPPSGEAFELGFAPSPQLVAAVALSSLALALALLGLAFLAATKTDDVKTAQSVVPLVVFPLLIPSLAALFGSVEGWEAYPFVHPLVVAYAVLQGEWERAYVYLALDWALAAAVALVVARAVTAEYLVLGRARR</sequence>
<evidence type="ECO:0000256" key="5">
    <source>
        <dbReference type="SAM" id="Phobius"/>
    </source>
</evidence>
<evidence type="ECO:0000313" key="7">
    <source>
        <dbReference type="EMBL" id="AET33948.1"/>
    </source>
</evidence>
<dbReference type="KEGG" id="pyr:P186_2564"/>
<dbReference type="GO" id="GO:0016020">
    <property type="term" value="C:membrane"/>
    <property type="evidence" value="ECO:0007669"/>
    <property type="project" value="UniProtKB-SubCell"/>
</dbReference>
<feature type="transmembrane region" description="Helical" evidence="5">
    <location>
        <begin position="207"/>
        <end position="224"/>
    </location>
</feature>
<dbReference type="eggNOG" id="arCOG01462">
    <property type="taxonomic scope" value="Archaea"/>
</dbReference>
<dbReference type="BioCyc" id="PSP1104324:GJSN-2508-MONOMER"/>
<evidence type="ECO:0000256" key="2">
    <source>
        <dbReference type="ARBA" id="ARBA00022692"/>
    </source>
</evidence>
<reference evidence="7 8" key="1">
    <citation type="journal article" date="2012" name="J. Bacteriol.">
        <title>Complete genome sequence of strain 1860, a crenarchaeon of the genus pyrobaculum able to grow with various electron acceptors.</title>
        <authorList>
            <person name="Mardanov A.V."/>
            <person name="Gumerov V.M."/>
            <person name="Slobodkina G.B."/>
            <person name="Beletsky A.V."/>
            <person name="Bonch-Osmolovskaya E.A."/>
            <person name="Ravin N.V."/>
            <person name="Skryabin K.G."/>
        </authorList>
    </citation>
    <scope>NUCLEOTIDE SEQUENCE [LARGE SCALE GENOMIC DNA]</scope>
    <source>
        <strain evidence="7 8">1860</strain>
    </source>
</reference>
<dbReference type="GO" id="GO:0140359">
    <property type="term" value="F:ABC-type transporter activity"/>
    <property type="evidence" value="ECO:0007669"/>
    <property type="project" value="InterPro"/>
</dbReference>
<evidence type="ECO:0000259" key="6">
    <source>
        <dbReference type="Pfam" id="PF12698"/>
    </source>
</evidence>
<dbReference type="PANTHER" id="PTHR43471:SF1">
    <property type="entry name" value="ABC TRANSPORTER PERMEASE PROTEIN NOSY-RELATED"/>
    <property type="match status" value="1"/>
</dbReference>
<evidence type="ECO:0000256" key="1">
    <source>
        <dbReference type="ARBA" id="ARBA00004141"/>
    </source>
</evidence>
<dbReference type="STRING" id="1104324.P186_2564"/>
<dbReference type="Proteomes" id="UP000005867">
    <property type="component" value="Chromosome"/>
</dbReference>
<keyword evidence="3 5" id="KW-1133">Transmembrane helix</keyword>